<dbReference type="Pfam" id="PF11776">
    <property type="entry name" value="RcnB"/>
    <property type="match status" value="1"/>
</dbReference>
<evidence type="ECO:0000256" key="2">
    <source>
        <dbReference type="SAM" id="SignalP"/>
    </source>
</evidence>
<sequence>MAAKHFITPTAMVALAVGLAAAAIPGAANAQDDDHGRRGGWQQGGGEGRGNRGDGEGRGEGRGGWQRSDAAPAPQVQAQVQVQAQQPPPRGDNGERRGQFASGWNNRGGEPPRQPPPVVQRGPEGPRPDADGWRGRPVQQPRQYQGQYQGRDGQRWQGQNWNGDRTVRVNPQPRWEGRRDFGRAGNWNRDWRRDDRFAWQSWRNQHRDVFRMGRYHSPYNNWSYRRLGIGVFLQPLFFSQDYWIDDPWAYRLPEAYGPYRWVRYYDDALLVNIYNGEVADVIYDFFW</sequence>
<name>A0ABV7IQK4_9SPHN</name>
<gene>
    <name evidence="3" type="ORF">ACFOD9_10055</name>
</gene>
<feature type="compositionally biased region" description="Low complexity" evidence="1">
    <location>
        <begin position="135"/>
        <end position="159"/>
    </location>
</feature>
<feature type="chain" id="PRO_5045101545" evidence="2">
    <location>
        <begin position="31"/>
        <end position="287"/>
    </location>
</feature>
<feature type="signal peptide" evidence="2">
    <location>
        <begin position="1"/>
        <end position="30"/>
    </location>
</feature>
<keyword evidence="2" id="KW-0732">Signal</keyword>
<protein>
    <submittedName>
        <fullName evidence="3">RcnB family protein</fullName>
    </submittedName>
</protein>
<feature type="compositionally biased region" description="Basic and acidic residues" evidence="1">
    <location>
        <begin position="124"/>
        <end position="134"/>
    </location>
</feature>
<dbReference type="EMBL" id="JBHRTQ010000007">
    <property type="protein sequence ID" value="MFC3174594.1"/>
    <property type="molecule type" value="Genomic_DNA"/>
</dbReference>
<feature type="compositionally biased region" description="Low complexity" evidence="1">
    <location>
        <begin position="65"/>
        <end position="85"/>
    </location>
</feature>
<dbReference type="Proteomes" id="UP001595604">
    <property type="component" value="Unassembled WGS sequence"/>
</dbReference>
<feature type="compositionally biased region" description="Gly residues" evidence="1">
    <location>
        <begin position="39"/>
        <end position="48"/>
    </location>
</feature>
<keyword evidence="4" id="KW-1185">Reference proteome</keyword>
<organism evidence="3 4">
    <name type="scientific">Novosphingobium bradum</name>
    <dbReference type="NCBI Taxonomy" id="1737444"/>
    <lineage>
        <taxon>Bacteria</taxon>
        <taxon>Pseudomonadati</taxon>
        <taxon>Pseudomonadota</taxon>
        <taxon>Alphaproteobacteria</taxon>
        <taxon>Sphingomonadales</taxon>
        <taxon>Sphingomonadaceae</taxon>
        <taxon>Novosphingobium</taxon>
    </lineage>
</organism>
<feature type="region of interest" description="Disordered" evidence="1">
    <location>
        <begin position="27"/>
        <end position="174"/>
    </location>
</feature>
<dbReference type="Gene3D" id="3.10.450.160">
    <property type="entry name" value="inner membrane protein cigr"/>
    <property type="match status" value="1"/>
</dbReference>
<evidence type="ECO:0000313" key="3">
    <source>
        <dbReference type="EMBL" id="MFC3174594.1"/>
    </source>
</evidence>
<reference evidence="4" key="1">
    <citation type="journal article" date="2019" name="Int. J. Syst. Evol. Microbiol.">
        <title>The Global Catalogue of Microorganisms (GCM) 10K type strain sequencing project: providing services to taxonomists for standard genome sequencing and annotation.</title>
        <authorList>
            <consortium name="The Broad Institute Genomics Platform"/>
            <consortium name="The Broad Institute Genome Sequencing Center for Infectious Disease"/>
            <person name="Wu L."/>
            <person name="Ma J."/>
        </authorList>
    </citation>
    <scope>NUCLEOTIDE SEQUENCE [LARGE SCALE GENOMIC DNA]</scope>
    <source>
        <strain evidence="4">KCTC 42984</strain>
    </source>
</reference>
<comment type="caution">
    <text evidence="3">The sequence shown here is derived from an EMBL/GenBank/DDBJ whole genome shotgun (WGS) entry which is preliminary data.</text>
</comment>
<accession>A0ABV7IQK4</accession>
<evidence type="ECO:0000313" key="4">
    <source>
        <dbReference type="Proteomes" id="UP001595604"/>
    </source>
</evidence>
<proteinExistence type="predicted"/>
<evidence type="ECO:0000256" key="1">
    <source>
        <dbReference type="SAM" id="MobiDB-lite"/>
    </source>
</evidence>
<dbReference type="InterPro" id="IPR024572">
    <property type="entry name" value="RcnB"/>
</dbReference>
<dbReference type="RefSeq" id="WP_379509942.1">
    <property type="nucleotide sequence ID" value="NZ_JBHRTQ010000007.1"/>
</dbReference>
<feature type="compositionally biased region" description="Basic and acidic residues" evidence="1">
    <location>
        <begin position="49"/>
        <end position="61"/>
    </location>
</feature>